<dbReference type="SUPFAM" id="SSF56645">
    <property type="entry name" value="Acyl-CoA dehydrogenase NM domain-like"/>
    <property type="match status" value="1"/>
</dbReference>
<dbReference type="Gene3D" id="1.10.540.10">
    <property type="entry name" value="Acyl-CoA dehydrogenase/oxidase, N-terminal domain"/>
    <property type="match status" value="1"/>
</dbReference>
<dbReference type="GO" id="GO:0003995">
    <property type="term" value="F:acyl-CoA dehydrogenase activity"/>
    <property type="evidence" value="ECO:0007669"/>
    <property type="project" value="TreeGrafter"/>
</dbReference>
<evidence type="ECO:0000256" key="3">
    <source>
        <dbReference type="ARBA" id="ARBA00022630"/>
    </source>
</evidence>
<evidence type="ECO:0000256" key="5">
    <source>
        <dbReference type="ARBA" id="ARBA00023002"/>
    </source>
</evidence>
<name>A0A6J6DMH4_9ZZZZ</name>
<evidence type="ECO:0000313" key="9">
    <source>
        <dbReference type="EMBL" id="CAB4564314.1"/>
    </source>
</evidence>
<keyword evidence="3" id="KW-0285">Flavoprotein</keyword>
<dbReference type="InterPro" id="IPR036250">
    <property type="entry name" value="AcylCo_DH-like_C"/>
</dbReference>
<sequence length="324" mass="34042">MDLQPTDDQAALVEMITSFAADRFPIETVRSFGNSDGFDRSLWGELAALGTFGIAVSEDHGGVGLNFIDTVLVHEALGAALCPGPIVAATLAAGLVNGVIDGSVVPCIIDLGSDGPLAVENFRSSDVLLVVDDAGIGIIESDKVSGTDVVHPTDPTTPITILSNLPKTKSIGDAELAKQWRQRGSLLASAQLSGNSSGSTSLAVEYAKEREQFGRPIGSFQGLKHLLADSWIRTEVARSSVWAAGVTIDEPEVGSIDRAVAGARLTAARAATENAKTCVQVHGGMGFTWEVDAHLFLKRAWVLETQFGSIDDAAEVVAQLYADR</sequence>
<organism evidence="9">
    <name type="scientific">freshwater metagenome</name>
    <dbReference type="NCBI Taxonomy" id="449393"/>
    <lineage>
        <taxon>unclassified sequences</taxon>
        <taxon>metagenomes</taxon>
        <taxon>ecological metagenomes</taxon>
    </lineage>
</organism>
<feature type="domain" description="Acyl-CoA dehydrogenase/oxidase C-terminal" evidence="6">
    <location>
        <begin position="191"/>
        <end position="312"/>
    </location>
</feature>
<dbReference type="Gene3D" id="1.20.140.10">
    <property type="entry name" value="Butyryl-CoA Dehydrogenase, subunit A, domain 3"/>
    <property type="match status" value="1"/>
</dbReference>
<dbReference type="EMBL" id="CAEZTR010000209">
    <property type="protein sequence ID" value="CAB4593803.1"/>
    <property type="molecule type" value="Genomic_DNA"/>
</dbReference>
<feature type="domain" description="Acyl-CoA dehydrogenase/oxidase N-terminal" evidence="7">
    <location>
        <begin position="6"/>
        <end position="93"/>
    </location>
</feature>
<dbReference type="PANTHER" id="PTHR43884">
    <property type="entry name" value="ACYL-COA DEHYDROGENASE"/>
    <property type="match status" value="1"/>
</dbReference>
<gene>
    <name evidence="9" type="ORF">UFOPK1495_01690</name>
    <name evidence="8" type="ORF">UFOPK1603_00076</name>
    <name evidence="10" type="ORF">UFOPK1711_01978</name>
    <name evidence="11" type="ORF">UFOPK2350_01839</name>
</gene>
<evidence type="ECO:0000259" key="6">
    <source>
        <dbReference type="Pfam" id="PF00441"/>
    </source>
</evidence>
<reference evidence="9" key="1">
    <citation type="submission" date="2020-05" db="EMBL/GenBank/DDBJ databases">
        <authorList>
            <person name="Chiriac C."/>
            <person name="Salcher M."/>
            <person name="Ghai R."/>
            <person name="Kavagutti S V."/>
        </authorList>
    </citation>
    <scope>NUCLEOTIDE SEQUENCE</scope>
</reference>
<evidence type="ECO:0000259" key="7">
    <source>
        <dbReference type="Pfam" id="PF02771"/>
    </source>
</evidence>
<dbReference type="InterPro" id="IPR009100">
    <property type="entry name" value="AcylCoA_DH/oxidase_NM_dom_sf"/>
</dbReference>
<comment type="similarity">
    <text evidence="2">Belongs to the acyl-CoA dehydrogenase family.</text>
</comment>
<evidence type="ECO:0000256" key="2">
    <source>
        <dbReference type="ARBA" id="ARBA00009347"/>
    </source>
</evidence>
<dbReference type="SUPFAM" id="SSF47203">
    <property type="entry name" value="Acyl-CoA dehydrogenase C-terminal domain-like"/>
    <property type="match status" value="1"/>
</dbReference>
<dbReference type="InterPro" id="IPR009075">
    <property type="entry name" value="AcylCo_DH/oxidase_C"/>
</dbReference>
<dbReference type="GO" id="GO:0050660">
    <property type="term" value="F:flavin adenine dinucleotide binding"/>
    <property type="evidence" value="ECO:0007669"/>
    <property type="project" value="InterPro"/>
</dbReference>
<protein>
    <submittedName>
        <fullName evidence="9">Unannotated protein</fullName>
    </submittedName>
</protein>
<keyword evidence="4" id="KW-0274">FAD</keyword>
<keyword evidence="5" id="KW-0560">Oxidoreductase</keyword>
<dbReference type="EMBL" id="CAEZTG010000004">
    <property type="protein sequence ID" value="CAB4553865.1"/>
    <property type="molecule type" value="Genomic_DNA"/>
</dbReference>
<dbReference type="EMBL" id="CAEZSU010000237">
    <property type="protein sequence ID" value="CAB4564314.1"/>
    <property type="molecule type" value="Genomic_DNA"/>
</dbReference>
<evidence type="ECO:0000313" key="11">
    <source>
        <dbReference type="EMBL" id="CAB4696215.1"/>
    </source>
</evidence>
<dbReference type="EMBL" id="CAEZXE010000236">
    <property type="protein sequence ID" value="CAB4696215.1"/>
    <property type="molecule type" value="Genomic_DNA"/>
</dbReference>
<accession>A0A6J6DMH4</accession>
<evidence type="ECO:0000313" key="8">
    <source>
        <dbReference type="EMBL" id="CAB4553865.1"/>
    </source>
</evidence>
<dbReference type="PANTHER" id="PTHR43884:SF20">
    <property type="entry name" value="ACYL-COA DEHYDROGENASE FADE28"/>
    <property type="match status" value="1"/>
</dbReference>
<proteinExistence type="inferred from homology"/>
<dbReference type="InterPro" id="IPR037069">
    <property type="entry name" value="AcylCoA_DH/ox_N_sf"/>
</dbReference>
<evidence type="ECO:0000313" key="10">
    <source>
        <dbReference type="EMBL" id="CAB4593803.1"/>
    </source>
</evidence>
<comment type="cofactor">
    <cofactor evidence="1">
        <name>FAD</name>
        <dbReference type="ChEBI" id="CHEBI:57692"/>
    </cofactor>
</comment>
<dbReference type="Pfam" id="PF00441">
    <property type="entry name" value="Acyl-CoA_dh_1"/>
    <property type="match status" value="1"/>
</dbReference>
<evidence type="ECO:0000256" key="4">
    <source>
        <dbReference type="ARBA" id="ARBA00022827"/>
    </source>
</evidence>
<evidence type="ECO:0000256" key="1">
    <source>
        <dbReference type="ARBA" id="ARBA00001974"/>
    </source>
</evidence>
<dbReference type="Pfam" id="PF02771">
    <property type="entry name" value="Acyl-CoA_dh_N"/>
    <property type="match status" value="1"/>
</dbReference>
<dbReference type="AlphaFoldDB" id="A0A6J6DMH4"/>
<dbReference type="InterPro" id="IPR013786">
    <property type="entry name" value="AcylCoA_DH/ox_N"/>
</dbReference>